<evidence type="ECO:0000256" key="1">
    <source>
        <dbReference type="SAM" id="MobiDB-lite"/>
    </source>
</evidence>
<proteinExistence type="predicted"/>
<dbReference type="InterPro" id="IPR053085">
    <property type="entry name" value="Jasmonate-induced_protein"/>
</dbReference>
<accession>A0A061FST5</accession>
<protein>
    <submittedName>
        <fullName evidence="2">Uncharacterized protein</fullName>
    </submittedName>
</protein>
<dbReference type="AlphaFoldDB" id="A0A061FST5"/>
<feature type="region of interest" description="Disordered" evidence="1">
    <location>
        <begin position="110"/>
        <end position="149"/>
    </location>
</feature>
<dbReference type="HOGENOM" id="CLU_1963557_0_0_1"/>
<dbReference type="Proteomes" id="UP000026915">
    <property type="component" value="Chromosome 10"/>
</dbReference>
<dbReference type="PANTHER" id="PTHR36482">
    <property type="entry name" value="OSJNBA0024J22.15 PROTEIN"/>
    <property type="match status" value="1"/>
</dbReference>
<gene>
    <name evidence="2" type="ORF">TCM_045038</name>
</gene>
<keyword evidence="3" id="KW-1185">Reference proteome</keyword>
<dbReference type="Gramene" id="EOY19732">
    <property type="protein sequence ID" value="EOY19732"/>
    <property type="gene ID" value="TCM_045038"/>
</dbReference>
<name>A0A061FST5_THECC</name>
<dbReference type="InParanoid" id="A0A061FST5"/>
<sequence>MASSQFKSGVPVYTQCQLQNHAGKKQYVTLDCQKDWHGSGDPPKTIQDQTSADFKHNADSTGSIGGVAFVLSNEIKWVVAWSNKEQQSNKVYTQILKGGDEVDWNQIKDNLDQSSNQSSDLDKYGYSSEAVIDKDNPAPSLQATLRPAA</sequence>
<evidence type="ECO:0000313" key="3">
    <source>
        <dbReference type="Proteomes" id="UP000026915"/>
    </source>
</evidence>
<dbReference type="OMA" id="FTSEVVI"/>
<dbReference type="EMBL" id="CM001888">
    <property type="protein sequence ID" value="EOY19732.1"/>
    <property type="molecule type" value="Genomic_DNA"/>
</dbReference>
<reference evidence="2 3" key="1">
    <citation type="journal article" date="2013" name="Genome Biol.">
        <title>The genome sequence of the most widely cultivated cacao type and its use to identify candidate genes regulating pod color.</title>
        <authorList>
            <person name="Motamayor J.C."/>
            <person name="Mockaitis K."/>
            <person name="Schmutz J."/>
            <person name="Haiminen N."/>
            <person name="Iii D.L."/>
            <person name="Cornejo O."/>
            <person name="Findley S.D."/>
            <person name="Zheng P."/>
            <person name="Utro F."/>
            <person name="Royaert S."/>
            <person name="Saski C."/>
            <person name="Jenkins J."/>
            <person name="Podicheti R."/>
            <person name="Zhao M."/>
            <person name="Scheffler B.E."/>
            <person name="Stack J.C."/>
            <person name="Feltus F.A."/>
            <person name="Mustiga G.M."/>
            <person name="Amores F."/>
            <person name="Phillips W."/>
            <person name="Marelli J.P."/>
            <person name="May G.D."/>
            <person name="Shapiro H."/>
            <person name="Ma J."/>
            <person name="Bustamante C.D."/>
            <person name="Schnell R.J."/>
            <person name="Main D."/>
            <person name="Gilbert D."/>
            <person name="Parida L."/>
            <person name="Kuhn D.N."/>
        </authorList>
    </citation>
    <scope>NUCLEOTIDE SEQUENCE [LARGE SCALE GENOMIC DNA]</scope>
    <source>
        <strain evidence="3">cv. Matina 1-6</strain>
    </source>
</reference>
<dbReference type="PANTHER" id="PTHR36482:SF8">
    <property type="match status" value="1"/>
</dbReference>
<organism evidence="2 3">
    <name type="scientific">Theobroma cacao</name>
    <name type="common">Cacao</name>
    <name type="synonym">Cocoa</name>
    <dbReference type="NCBI Taxonomy" id="3641"/>
    <lineage>
        <taxon>Eukaryota</taxon>
        <taxon>Viridiplantae</taxon>
        <taxon>Streptophyta</taxon>
        <taxon>Embryophyta</taxon>
        <taxon>Tracheophyta</taxon>
        <taxon>Spermatophyta</taxon>
        <taxon>Magnoliopsida</taxon>
        <taxon>eudicotyledons</taxon>
        <taxon>Gunneridae</taxon>
        <taxon>Pentapetalae</taxon>
        <taxon>rosids</taxon>
        <taxon>malvids</taxon>
        <taxon>Malvales</taxon>
        <taxon>Malvaceae</taxon>
        <taxon>Byttnerioideae</taxon>
        <taxon>Theobroma</taxon>
    </lineage>
</organism>
<evidence type="ECO:0000313" key="2">
    <source>
        <dbReference type="EMBL" id="EOY19732.1"/>
    </source>
</evidence>